<evidence type="ECO:0000313" key="2">
    <source>
        <dbReference type="EMBL" id="KON63339.1"/>
    </source>
</evidence>
<accession>A0A0M0EDH9</accession>
<dbReference type="Proteomes" id="UP000037566">
    <property type="component" value="Unassembled WGS sequence"/>
</dbReference>
<dbReference type="GO" id="GO:0016491">
    <property type="term" value="F:oxidoreductase activity"/>
    <property type="evidence" value="ECO:0007669"/>
    <property type="project" value="InterPro"/>
</dbReference>
<organism evidence="2 3">
    <name type="scientific">Komagataeibacter europaeus</name>
    <name type="common">Gluconacetobacter europaeus</name>
    <dbReference type="NCBI Taxonomy" id="33995"/>
    <lineage>
        <taxon>Bacteria</taxon>
        <taxon>Pseudomonadati</taxon>
        <taxon>Pseudomonadota</taxon>
        <taxon>Alphaproteobacteria</taxon>
        <taxon>Acetobacterales</taxon>
        <taxon>Acetobacteraceae</taxon>
        <taxon>Komagataeibacter</taxon>
    </lineage>
</organism>
<evidence type="ECO:0000313" key="3">
    <source>
        <dbReference type="Proteomes" id="UP000037566"/>
    </source>
</evidence>
<dbReference type="InterPro" id="IPR036249">
    <property type="entry name" value="Thioredoxin-like_sf"/>
</dbReference>
<name>A0A0M0EDH9_KOMEU</name>
<dbReference type="Pfam" id="PF00578">
    <property type="entry name" value="AhpC-TSA"/>
    <property type="match status" value="1"/>
</dbReference>
<dbReference type="GO" id="GO:0016209">
    <property type="term" value="F:antioxidant activity"/>
    <property type="evidence" value="ECO:0007669"/>
    <property type="project" value="InterPro"/>
</dbReference>
<dbReference type="RefSeq" id="WP_053323940.1">
    <property type="nucleotide sequence ID" value="NZ_LHUQ01000032.1"/>
</dbReference>
<dbReference type="EMBL" id="LHUQ01000032">
    <property type="protein sequence ID" value="KON63339.1"/>
    <property type="molecule type" value="Genomic_DNA"/>
</dbReference>
<dbReference type="InterPro" id="IPR013766">
    <property type="entry name" value="Thioredoxin_domain"/>
</dbReference>
<dbReference type="AlphaFoldDB" id="A0A0M0EDH9"/>
<dbReference type="OrthoDB" id="9809746at2"/>
<keyword evidence="3" id="KW-1185">Reference proteome</keyword>
<reference evidence="2" key="1">
    <citation type="submission" date="2015-08" db="EMBL/GenBank/DDBJ databases">
        <title>Draft genome sequence of Komagataeibacter europaeus CECT 8546 a cellulose producer strain from vinegar produced by the traditional method.</title>
        <authorList>
            <person name="Poehlein A."/>
            <person name="Valera M.J."/>
            <person name="Haack F.S."/>
            <person name="Mas A."/>
            <person name="Daniel R."/>
            <person name="Streit W.R."/>
            <person name="Mateo E."/>
        </authorList>
    </citation>
    <scope>NUCLEOTIDE SEQUENCE [LARGE SCALE GENOMIC DNA]</scope>
    <source>
        <strain evidence="2">CECT 8546</strain>
    </source>
</reference>
<sequence>MNADSFNTGASLRSRFLELENERKRSWAPEALAVNARQRATLVAEHGLRSHIIVGDILPPAVLTTVDGHTIALDELSARGPAVLVFFRFAGCPACNITLPYYRDTLWPALQAAHIPLLAISPQPPALLKEIVSRHELPFPVATDSNLGLSRALGITYVFDAPSRNAAEAKGGTSQGLNGTDAWELPKPAVIVIGPGRVVQFVDISPDWMDRTETPAILSALELPAKESLHAI</sequence>
<protein>
    <submittedName>
        <fullName evidence="2">Thiol-disulfide oxidoreductase ResA</fullName>
    </submittedName>
</protein>
<dbReference type="InterPro" id="IPR000866">
    <property type="entry name" value="AhpC/TSA"/>
</dbReference>
<feature type="domain" description="Thioredoxin" evidence="1">
    <location>
        <begin position="52"/>
        <end position="226"/>
    </location>
</feature>
<proteinExistence type="predicted"/>
<dbReference type="PROSITE" id="PS51352">
    <property type="entry name" value="THIOREDOXIN_2"/>
    <property type="match status" value="1"/>
</dbReference>
<dbReference type="PATRIC" id="fig|33995.3.peg.3509"/>
<comment type="caution">
    <text evidence="2">The sequence shown here is derived from an EMBL/GenBank/DDBJ whole genome shotgun (WGS) entry which is preliminary data.</text>
</comment>
<evidence type="ECO:0000259" key="1">
    <source>
        <dbReference type="PROSITE" id="PS51352"/>
    </source>
</evidence>
<dbReference type="Gene3D" id="3.40.30.10">
    <property type="entry name" value="Glutaredoxin"/>
    <property type="match status" value="1"/>
</dbReference>
<dbReference type="STRING" id="33995.KOEU_31680"/>
<dbReference type="CDD" id="cd02970">
    <property type="entry name" value="PRX_like2"/>
    <property type="match status" value="1"/>
</dbReference>
<gene>
    <name evidence="2" type="primary">resA</name>
    <name evidence="2" type="ORF">KOEU_31680</name>
</gene>
<dbReference type="SUPFAM" id="SSF52833">
    <property type="entry name" value="Thioredoxin-like"/>
    <property type="match status" value="1"/>
</dbReference>